<comment type="caution">
    <text evidence="2">The sequence shown here is derived from an EMBL/GenBank/DDBJ whole genome shotgun (WGS) entry which is preliminary data.</text>
</comment>
<evidence type="ECO:0000313" key="2">
    <source>
        <dbReference type="EMBL" id="KAK9124127.1"/>
    </source>
</evidence>
<feature type="compositionally biased region" description="Basic and acidic residues" evidence="1">
    <location>
        <begin position="9"/>
        <end position="20"/>
    </location>
</feature>
<protein>
    <submittedName>
        <fullName evidence="2">Uncharacterized protein</fullName>
    </submittedName>
</protein>
<feature type="compositionally biased region" description="Acidic residues" evidence="1">
    <location>
        <begin position="158"/>
        <end position="170"/>
    </location>
</feature>
<feature type="compositionally biased region" description="Polar residues" evidence="1">
    <location>
        <begin position="212"/>
        <end position="224"/>
    </location>
</feature>
<evidence type="ECO:0000256" key="1">
    <source>
        <dbReference type="SAM" id="MobiDB-lite"/>
    </source>
</evidence>
<feature type="compositionally biased region" description="Polar residues" evidence="1">
    <location>
        <begin position="78"/>
        <end position="92"/>
    </location>
</feature>
<reference evidence="2 3" key="1">
    <citation type="submission" date="2024-01" db="EMBL/GenBank/DDBJ databases">
        <title>Genome assemblies of Stephania.</title>
        <authorList>
            <person name="Yang L."/>
        </authorList>
    </citation>
    <scope>NUCLEOTIDE SEQUENCE [LARGE SCALE GENOMIC DNA]</scope>
    <source>
        <strain evidence="2">QJT</strain>
        <tissue evidence="2">Leaf</tissue>
    </source>
</reference>
<sequence length="224" mass="25009">MLIGMARTKRSEDVRKAEKARKIEEVNKKTVEMGKRVGRSTQTASCRKSKELRRGKGDSELHDEASASQASKGRELTIRSSQVSLAETTSPKSSEEDQGRSTRPIKRESEDEKVEEEEGGEIGEDEEEEEEGENGEEEEEEGENGEDEEGTKEQKEEQNEEEKEQNEEENVEAKEVRANANVGGKAMSRPSGKKIAENRLKEPFSGGPTNKELLTSFHNHVATT</sequence>
<feature type="compositionally biased region" description="Basic and acidic residues" evidence="1">
    <location>
        <begin position="25"/>
        <end position="35"/>
    </location>
</feature>
<evidence type="ECO:0000313" key="3">
    <source>
        <dbReference type="Proteomes" id="UP001417504"/>
    </source>
</evidence>
<gene>
    <name evidence="2" type="ORF">Sjap_013729</name>
</gene>
<feature type="compositionally biased region" description="Basic and acidic residues" evidence="1">
    <location>
        <begin position="93"/>
        <end position="110"/>
    </location>
</feature>
<feature type="region of interest" description="Disordered" evidence="1">
    <location>
        <begin position="1"/>
        <end position="20"/>
    </location>
</feature>
<feature type="compositionally biased region" description="Acidic residues" evidence="1">
    <location>
        <begin position="111"/>
        <end position="150"/>
    </location>
</feature>
<proteinExistence type="predicted"/>
<dbReference type="EMBL" id="JBBNAE010000005">
    <property type="protein sequence ID" value="KAK9124127.1"/>
    <property type="molecule type" value="Genomic_DNA"/>
</dbReference>
<feature type="region of interest" description="Disordered" evidence="1">
    <location>
        <begin position="25"/>
        <end position="224"/>
    </location>
</feature>
<dbReference type="AlphaFoldDB" id="A0AAP0J0F9"/>
<organism evidence="2 3">
    <name type="scientific">Stephania japonica</name>
    <dbReference type="NCBI Taxonomy" id="461633"/>
    <lineage>
        <taxon>Eukaryota</taxon>
        <taxon>Viridiplantae</taxon>
        <taxon>Streptophyta</taxon>
        <taxon>Embryophyta</taxon>
        <taxon>Tracheophyta</taxon>
        <taxon>Spermatophyta</taxon>
        <taxon>Magnoliopsida</taxon>
        <taxon>Ranunculales</taxon>
        <taxon>Menispermaceae</taxon>
        <taxon>Menispermoideae</taxon>
        <taxon>Cissampelideae</taxon>
        <taxon>Stephania</taxon>
    </lineage>
</organism>
<dbReference type="Proteomes" id="UP001417504">
    <property type="component" value="Unassembled WGS sequence"/>
</dbReference>
<accession>A0AAP0J0F9</accession>
<keyword evidence="3" id="KW-1185">Reference proteome</keyword>
<name>A0AAP0J0F9_9MAGN</name>
<feature type="compositionally biased region" description="Basic and acidic residues" evidence="1">
    <location>
        <begin position="48"/>
        <end position="65"/>
    </location>
</feature>